<feature type="transmembrane region" description="Helical" evidence="1">
    <location>
        <begin position="160"/>
        <end position="183"/>
    </location>
</feature>
<dbReference type="EMBL" id="CZQD01000041">
    <property type="protein sequence ID" value="CUS57421.1"/>
    <property type="molecule type" value="Genomic_DNA"/>
</dbReference>
<evidence type="ECO:0000256" key="1">
    <source>
        <dbReference type="SAM" id="Phobius"/>
    </source>
</evidence>
<dbReference type="Pfam" id="PF16357">
    <property type="entry name" value="PepSY_TM_like_2"/>
    <property type="match status" value="1"/>
</dbReference>
<keyword evidence="1" id="KW-1133">Transmembrane helix</keyword>
<protein>
    <submittedName>
        <fullName evidence="2">FIG019175: putative membrane protein</fullName>
    </submittedName>
</protein>
<keyword evidence="1" id="KW-0812">Transmembrane</keyword>
<proteinExistence type="predicted"/>
<sequence length="215" mass="23601">MSLSQTAPAKRASLKMFIKRQVRTVHWMSGALCLVGMMLFAATGITLNHASDLTSKPKTIEGESILPGELVTLLDEHAKTGAESGLPAEVATYLKSETSFDTTGRPVEWTDFDAYITLPRPGGDAWISIDRETGEVMFEKTSRGAVAYLNDLHKGRNTGFAWTLFLDLFAIAVVLFCASGLWLLQMHSTRRPSTWPLTIAGFALPILLLLVFTHT</sequence>
<evidence type="ECO:0000313" key="2">
    <source>
        <dbReference type="EMBL" id="CUS57421.1"/>
    </source>
</evidence>
<dbReference type="PANTHER" id="PTHR40115:SF1">
    <property type="entry name" value="INNER MEMBRANE PROTEIN WITH PEPSY TM HELIX"/>
    <property type="match status" value="1"/>
</dbReference>
<accession>A0A160U1I9</accession>
<organism evidence="2">
    <name type="scientific">hydrothermal vent metagenome</name>
    <dbReference type="NCBI Taxonomy" id="652676"/>
    <lineage>
        <taxon>unclassified sequences</taxon>
        <taxon>metagenomes</taxon>
        <taxon>ecological metagenomes</taxon>
    </lineage>
</organism>
<keyword evidence="1" id="KW-0472">Membrane</keyword>
<feature type="transmembrane region" description="Helical" evidence="1">
    <location>
        <begin position="195"/>
        <end position="213"/>
    </location>
</feature>
<dbReference type="AlphaFoldDB" id="A0A160U1I9"/>
<name>A0A160U1I9_9ZZZZ</name>
<dbReference type="PANTHER" id="PTHR40115">
    <property type="entry name" value="INNER MEMBRANE PROTEIN WITH PEPSY TM HELIX"/>
    <property type="match status" value="1"/>
</dbReference>
<dbReference type="InterPro" id="IPR032307">
    <property type="entry name" value="PepSY_TM-like_2"/>
</dbReference>
<gene>
    <name evidence="2" type="ORF">MGWOODY_Hyp1621</name>
</gene>
<reference evidence="2" key="1">
    <citation type="submission" date="2015-10" db="EMBL/GenBank/DDBJ databases">
        <authorList>
            <person name="Gilbert D.G."/>
        </authorList>
    </citation>
    <scope>NUCLEOTIDE SEQUENCE</scope>
</reference>